<dbReference type="PANTHER" id="PTHR31465:SF34">
    <property type="entry name" value="DOMAIN PROTEIN, PUTATIVE (AFU_ORTHOLOGUE AFUA_3G00480)-RELATED"/>
    <property type="match status" value="1"/>
</dbReference>
<evidence type="ECO:0000256" key="2">
    <source>
        <dbReference type="ARBA" id="ARBA00022692"/>
    </source>
</evidence>
<feature type="transmembrane region" description="Helical" evidence="5">
    <location>
        <begin position="126"/>
        <end position="149"/>
    </location>
</feature>
<organism evidence="6 7">
    <name type="scientific">Sodiomyces alkalinus (strain CBS 110278 / VKM F-3762 / F11)</name>
    <name type="common">Alkaliphilic filamentous fungus</name>
    <dbReference type="NCBI Taxonomy" id="1314773"/>
    <lineage>
        <taxon>Eukaryota</taxon>
        <taxon>Fungi</taxon>
        <taxon>Dikarya</taxon>
        <taxon>Ascomycota</taxon>
        <taxon>Pezizomycotina</taxon>
        <taxon>Sordariomycetes</taxon>
        <taxon>Hypocreomycetidae</taxon>
        <taxon>Glomerellales</taxon>
        <taxon>Plectosphaerellaceae</taxon>
        <taxon>Sodiomyces</taxon>
    </lineage>
</organism>
<sequence length="342" mass="39351">MAEPGEPVLFSLYVYQPNTGAAIFFTIAYAVSGAFHVWQCRRYNAWRLIGLHPLCGLTLTAGYGLRIWGSYNFLYKVDDVTPLIMFILSQCFIYICPPLLELANYHILGRIFYYVPHCSPFPPGKVLAFFGGLMLLVELLNGLGVALFANPSSGTTQQSVGGNMTIAAVTMQLMIILAFVWLAFVFYRRCRKAHIRSRSVKTMRTTLYTSMALIFIRCVYRLVEHTGHTHKDLDDIESLRELNPLFRFEVFFYIFEASLMLVNSIIWNIWHPGRFLPRDYHVHLGPDGNEVAGEKDEDNRPMWAKVVNAVTFGVMYRRKAPLQQFQELTERPTPSNRYFRED</sequence>
<protein>
    <recommendedName>
        <fullName evidence="8">RTA1 domain-containing protein</fullName>
    </recommendedName>
</protein>
<name>A0A3N2PZP7_SODAK</name>
<feature type="transmembrane region" description="Helical" evidence="5">
    <location>
        <begin position="207"/>
        <end position="223"/>
    </location>
</feature>
<evidence type="ECO:0000313" key="6">
    <source>
        <dbReference type="EMBL" id="ROT39999.1"/>
    </source>
</evidence>
<dbReference type="EMBL" id="ML119053">
    <property type="protein sequence ID" value="ROT39999.1"/>
    <property type="molecule type" value="Genomic_DNA"/>
</dbReference>
<dbReference type="RefSeq" id="XP_028467805.1">
    <property type="nucleotide sequence ID" value="XM_028613139.1"/>
</dbReference>
<evidence type="ECO:0000256" key="1">
    <source>
        <dbReference type="ARBA" id="ARBA00004141"/>
    </source>
</evidence>
<keyword evidence="2 5" id="KW-0812">Transmembrane</keyword>
<evidence type="ECO:0000313" key="7">
    <source>
        <dbReference type="Proteomes" id="UP000272025"/>
    </source>
</evidence>
<dbReference type="STRING" id="1314773.A0A3N2PZP7"/>
<dbReference type="Pfam" id="PF04479">
    <property type="entry name" value="RTA1"/>
    <property type="match status" value="1"/>
</dbReference>
<dbReference type="AlphaFoldDB" id="A0A3N2PZP7"/>
<keyword evidence="3 5" id="KW-1133">Transmembrane helix</keyword>
<evidence type="ECO:0000256" key="4">
    <source>
        <dbReference type="ARBA" id="ARBA00023136"/>
    </source>
</evidence>
<dbReference type="PANTHER" id="PTHR31465">
    <property type="entry name" value="PROTEIN RTA1-RELATED"/>
    <property type="match status" value="1"/>
</dbReference>
<dbReference type="GeneID" id="39581617"/>
<feature type="transmembrane region" description="Helical" evidence="5">
    <location>
        <begin position="45"/>
        <end position="63"/>
    </location>
</feature>
<feature type="transmembrane region" description="Helical" evidence="5">
    <location>
        <begin position="164"/>
        <end position="187"/>
    </location>
</feature>
<feature type="transmembrane region" description="Helical" evidence="5">
    <location>
        <begin position="250"/>
        <end position="270"/>
    </location>
</feature>
<keyword evidence="4 5" id="KW-0472">Membrane</keyword>
<dbReference type="InterPro" id="IPR007568">
    <property type="entry name" value="RTA1"/>
</dbReference>
<dbReference type="GO" id="GO:0016020">
    <property type="term" value="C:membrane"/>
    <property type="evidence" value="ECO:0007669"/>
    <property type="project" value="UniProtKB-SubCell"/>
</dbReference>
<comment type="subcellular location">
    <subcellularLocation>
        <location evidence="1">Membrane</location>
        <topology evidence="1">Multi-pass membrane protein</topology>
    </subcellularLocation>
</comment>
<reference evidence="6 7" key="1">
    <citation type="journal article" date="2018" name="Mol. Ecol.">
        <title>The obligate alkalophilic soda-lake fungus Sodiomyces alkalinus has shifted to a protein diet.</title>
        <authorList>
            <person name="Grum-Grzhimaylo A.A."/>
            <person name="Falkoski D.L."/>
            <person name="van den Heuvel J."/>
            <person name="Valero-Jimenez C.A."/>
            <person name="Min B."/>
            <person name="Choi I.G."/>
            <person name="Lipzen A."/>
            <person name="Daum C.G."/>
            <person name="Aanen D.K."/>
            <person name="Tsang A."/>
            <person name="Henrissat B."/>
            <person name="Bilanenko E.N."/>
            <person name="de Vries R.P."/>
            <person name="van Kan J.A.L."/>
            <person name="Grigoriev I.V."/>
            <person name="Debets A.J.M."/>
        </authorList>
    </citation>
    <scope>NUCLEOTIDE SEQUENCE [LARGE SCALE GENOMIC DNA]</scope>
    <source>
        <strain evidence="6 7">F11</strain>
    </source>
</reference>
<proteinExistence type="predicted"/>
<keyword evidence="7" id="KW-1185">Reference proteome</keyword>
<dbReference type="Proteomes" id="UP000272025">
    <property type="component" value="Unassembled WGS sequence"/>
</dbReference>
<evidence type="ECO:0000256" key="3">
    <source>
        <dbReference type="ARBA" id="ARBA00022989"/>
    </source>
</evidence>
<accession>A0A3N2PZP7</accession>
<feature type="transmembrane region" description="Helical" evidence="5">
    <location>
        <begin position="20"/>
        <end position="38"/>
    </location>
</feature>
<feature type="transmembrane region" description="Helical" evidence="5">
    <location>
        <begin position="83"/>
        <end position="105"/>
    </location>
</feature>
<evidence type="ECO:0000256" key="5">
    <source>
        <dbReference type="SAM" id="Phobius"/>
    </source>
</evidence>
<evidence type="ECO:0008006" key="8">
    <source>
        <dbReference type="Google" id="ProtNLM"/>
    </source>
</evidence>
<gene>
    <name evidence="6" type="ORF">SODALDRAFT_343891</name>
</gene>
<dbReference type="OrthoDB" id="3358017at2759"/>